<feature type="domain" description="ABC transmembrane type-1" evidence="12">
    <location>
        <begin position="104"/>
        <end position="364"/>
    </location>
</feature>
<keyword evidence="7 9" id="KW-1133">Transmembrane helix</keyword>
<feature type="transmembrane region" description="Helical" evidence="9">
    <location>
        <begin position="311"/>
        <end position="331"/>
    </location>
</feature>
<evidence type="ECO:0000259" key="11">
    <source>
        <dbReference type="PROSITE" id="PS50893"/>
    </source>
</evidence>
<reference key="1">
    <citation type="journal article" date="2011" name="Mol. Biol. Evol.">
        <title>Unity in variety -- the pan-genome of the Chlamydiae.</title>
        <authorList>
            <person name="Collingro A."/>
            <person name="Tischler P."/>
            <person name="Weinmaier T."/>
            <person name="Penz T."/>
            <person name="Heinz E."/>
            <person name="Brunham R.C."/>
            <person name="Read T.D."/>
            <person name="Bavoil P.M."/>
            <person name="Sachse K."/>
            <person name="Kahane S."/>
            <person name="Friedman M.G."/>
            <person name="Rattei T."/>
            <person name="Myers G.S.A."/>
            <person name="Horn M."/>
        </authorList>
    </citation>
    <scope>NUCLEOTIDE SEQUENCE</scope>
    <source>
        <strain>Z</strain>
    </source>
</reference>
<dbReference type="SMART" id="SM00382">
    <property type="entry name" value="AAA"/>
    <property type="match status" value="1"/>
</dbReference>
<evidence type="ECO:0000256" key="7">
    <source>
        <dbReference type="ARBA" id="ARBA00022989"/>
    </source>
</evidence>
<dbReference type="GO" id="GO:0005524">
    <property type="term" value="F:ATP binding"/>
    <property type="evidence" value="ECO:0007669"/>
    <property type="project" value="UniProtKB-KW"/>
</dbReference>
<dbReference type="HOGENOM" id="CLU_000604_84_3_0"/>
<dbReference type="STRING" id="331113.SNE_A08020"/>
<dbReference type="OrthoDB" id="9771903at2"/>
<feature type="domain" description="ABC transporter" evidence="11">
    <location>
        <begin position="398"/>
        <end position="630"/>
    </location>
</feature>
<dbReference type="AlphaFoldDB" id="F8L7E8"/>
<dbReference type="GO" id="GO:0005509">
    <property type="term" value="F:calcium ion binding"/>
    <property type="evidence" value="ECO:0007669"/>
    <property type="project" value="InterPro"/>
</dbReference>
<protein>
    <submittedName>
        <fullName evidence="13">Lipid A export ATP-binding/permease protein MsbA</fullName>
        <ecNumber evidence="13">3.6.3.-</ecNumber>
    </submittedName>
</protein>
<keyword evidence="3" id="KW-1003">Cell membrane</keyword>
<evidence type="ECO:0000259" key="10">
    <source>
        <dbReference type="PROSITE" id="PS50222"/>
    </source>
</evidence>
<evidence type="ECO:0000256" key="2">
    <source>
        <dbReference type="ARBA" id="ARBA00022448"/>
    </source>
</evidence>
<dbReference type="Pfam" id="PF00005">
    <property type="entry name" value="ABC_tran"/>
    <property type="match status" value="1"/>
</dbReference>
<dbReference type="EMBL" id="FR872582">
    <property type="protein sequence ID" value="CCB88679.1"/>
    <property type="molecule type" value="Genomic_DNA"/>
</dbReference>
<dbReference type="InterPro" id="IPR039421">
    <property type="entry name" value="Type_1_exporter"/>
</dbReference>
<evidence type="ECO:0000313" key="13">
    <source>
        <dbReference type="EMBL" id="CCB88679.1"/>
    </source>
</evidence>
<keyword evidence="8 9" id="KW-0472">Membrane</keyword>
<evidence type="ECO:0000256" key="4">
    <source>
        <dbReference type="ARBA" id="ARBA00022692"/>
    </source>
</evidence>
<dbReference type="InterPro" id="IPR036640">
    <property type="entry name" value="ABC1_TM_sf"/>
</dbReference>
<dbReference type="Gene3D" id="3.40.50.300">
    <property type="entry name" value="P-loop containing nucleotide triphosphate hydrolases"/>
    <property type="match status" value="1"/>
</dbReference>
<dbReference type="InterPro" id="IPR003593">
    <property type="entry name" value="AAA+_ATPase"/>
</dbReference>
<feature type="domain" description="EF-hand" evidence="10">
    <location>
        <begin position="66"/>
        <end position="101"/>
    </location>
</feature>
<dbReference type="Pfam" id="PF00664">
    <property type="entry name" value="ABC_membrane"/>
    <property type="match status" value="1"/>
</dbReference>
<keyword evidence="13" id="KW-0378">Hydrolase</keyword>
<accession>F8L7E8</accession>
<dbReference type="Gene3D" id="1.20.1560.10">
    <property type="entry name" value="ABC transporter type 1, transmembrane domain"/>
    <property type="match status" value="1"/>
</dbReference>
<dbReference type="InterPro" id="IPR017871">
    <property type="entry name" value="ABC_transporter-like_CS"/>
</dbReference>
<evidence type="ECO:0000256" key="1">
    <source>
        <dbReference type="ARBA" id="ARBA00004651"/>
    </source>
</evidence>
<dbReference type="PROSITE" id="PS50893">
    <property type="entry name" value="ABC_TRANSPORTER_2"/>
    <property type="match status" value="1"/>
</dbReference>
<dbReference type="InterPro" id="IPR011527">
    <property type="entry name" value="ABC1_TM_dom"/>
</dbReference>
<dbReference type="GO" id="GO:0034040">
    <property type="term" value="F:ATPase-coupled lipid transmembrane transporter activity"/>
    <property type="evidence" value="ECO:0007669"/>
    <property type="project" value="TreeGrafter"/>
</dbReference>
<keyword evidence="14" id="KW-1185">Reference proteome</keyword>
<keyword evidence="6 13" id="KW-0067">ATP-binding</keyword>
<dbReference type="EC" id="3.6.3.-" evidence="13"/>
<dbReference type="FunFam" id="3.40.50.300:FF:000221">
    <property type="entry name" value="Multidrug ABC transporter ATP-binding protein"/>
    <property type="match status" value="1"/>
</dbReference>
<dbReference type="eggNOG" id="COG1132">
    <property type="taxonomic scope" value="Bacteria"/>
</dbReference>
<evidence type="ECO:0000259" key="12">
    <source>
        <dbReference type="PROSITE" id="PS50929"/>
    </source>
</evidence>
<evidence type="ECO:0000256" key="8">
    <source>
        <dbReference type="ARBA" id="ARBA00023136"/>
    </source>
</evidence>
<dbReference type="Proteomes" id="UP000000496">
    <property type="component" value="Chromosome gsn.131"/>
</dbReference>
<evidence type="ECO:0000256" key="3">
    <source>
        <dbReference type="ARBA" id="ARBA00022475"/>
    </source>
</evidence>
<dbReference type="RefSeq" id="WP_013943146.1">
    <property type="nucleotide sequence ID" value="NC_015713.1"/>
</dbReference>
<gene>
    <name evidence="13" type="primary">msbA</name>
    <name evidence="13" type="ordered locus">SNE_A08020</name>
</gene>
<evidence type="ECO:0000256" key="9">
    <source>
        <dbReference type="SAM" id="Phobius"/>
    </source>
</evidence>
<feature type="transmembrane region" description="Helical" evidence="9">
    <location>
        <begin position="227"/>
        <end position="243"/>
    </location>
</feature>
<dbReference type="GO" id="GO:0005886">
    <property type="term" value="C:plasma membrane"/>
    <property type="evidence" value="ECO:0007669"/>
    <property type="project" value="UniProtKB-SubCell"/>
</dbReference>
<feature type="transmembrane region" description="Helical" evidence="9">
    <location>
        <begin position="123"/>
        <end position="142"/>
    </location>
</feature>
<dbReference type="InterPro" id="IPR027417">
    <property type="entry name" value="P-loop_NTPase"/>
</dbReference>
<dbReference type="GO" id="GO:0016887">
    <property type="term" value="F:ATP hydrolysis activity"/>
    <property type="evidence" value="ECO:0007669"/>
    <property type="project" value="InterPro"/>
</dbReference>
<keyword evidence="4 9" id="KW-0812">Transmembrane</keyword>
<keyword evidence="5" id="KW-0547">Nucleotide-binding</keyword>
<evidence type="ECO:0000256" key="6">
    <source>
        <dbReference type="ARBA" id="ARBA00022840"/>
    </source>
</evidence>
<sequence>MKLLFKAALLVHRHFLMLIFTFATLIGLTLSNQIEMFTLGVLSDTGADFFALFASKNESGAQHDHVTWQEIEHKWKEMDPDQKGVVTKEEAESYLSEQRGHNPLKQVIFKIKKTFRVEKNLKAFVLLLCFVAAFKAFFLFFSRYTTKILSIRISRDLRQRYFEHIQHMPMSFYQKYNIGTLSSRVAGDASQIAESLNSFMINYIQAPFTILTTLGVCFYLSWQLSLVIFFGLPMIVIPVIFVTRKVKRITRQLQRNQERFTSVLIDFLAGIQTVKVFAMELFSFKKYKEQNDQMAKLETKTAKYDLLTRPVLHTVTTICLATVIIVGLHLLHMKVSELVVFVGLLHLFYEPVKKFADENANIQKGVVAAERMFEVLDIHPQIQDSPDAMELKAFEKAIEFKNVWFRYEDKWILKDLSFTVKKGETVALVGGTGVGKSTIVQLIPRLYDIQKGEIEIDGKPVKSYTQKSLREQISFVPQKPFLFLDTIAANISYGCPFSKEEIIQASKRAHAHEFIKKLPQTYDTMLAETGKNFSGGQQQRLAIARALVKNAPILILDEATSSLDAVSENNIKMAIRELHGEITQILIAHRLSTIEYADRIIYLHEGEKLAEGTKEELLESCPEFRLMWETSFRSQKKLEPILS</sequence>
<comment type="subcellular location">
    <subcellularLocation>
        <location evidence="1">Cell membrane</location>
        <topology evidence="1">Multi-pass membrane protein</topology>
    </subcellularLocation>
</comment>
<dbReference type="PANTHER" id="PTHR24221">
    <property type="entry name" value="ATP-BINDING CASSETTE SUB-FAMILY B"/>
    <property type="match status" value="1"/>
</dbReference>
<dbReference type="InterPro" id="IPR003439">
    <property type="entry name" value="ABC_transporter-like_ATP-bd"/>
</dbReference>
<organism evidence="13 14">
    <name type="scientific">Simkania negevensis (strain ATCC VR-1471 / DSM 27360 / Z)</name>
    <dbReference type="NCBI Taxonomy" id="331113"/>
    <lineage>
        <taxon>Bacteria</taxon>
        <taxon>Pseudomonadati</taxon>
        <taxon>Chlamydiota</taxon>
        <taxon>Chlamydiia</taxon>
        <taxon>Parachlamydiales</taxon>
        <taxon>Simkaniaceae</taxon>
        <taxon>Simkania</taxon>
    </lineage>
</organism>
<evidence type="ECO:0000256" key="5">
    <source>
        <dbReference type="ARBA" id="ARBA00022741"/>
    </source>
</evidence>
<dbReference type="GO" id="GO:0140359">
    <property type="term" value="F:ABC-type transporter activity"/>
    <property type="evidence" value="ECO:0007669"/>
    <property type="project" value="InterPro"/>
</dbReference>
<dbReference type="SUPFAM" id="SSF90123">
    <property type="entry name" value="ABC transporter transmembrane region"/>
    <property type="match status" value="1"/>
</dbReference>
<dbReference type="PROSITE" id="PS50222">
    <property type="entry name" value="EF_HAND_2"/>
    <property type="match status" value="1"/>
</dbReference>
<reference evidence="13 14" key="2">
    <citation type="journal article" date="2011" name="Mol. Biol. Evol.">
        <title>Unity in variety--the pan-genome of the Chlamydiae.</title>
        <authorList>
            <person name="Collingro A."/>
            <person name="Tischler P."/>
            <person name="Weinmaier T."/>
            <person name="Penz T."/>
            <person name="Heinz E."/>
            <person name="Brunham R.C."/>
            <person name="Read T.D."/>
            <person name="Bavoil P.M."/>
            <person name="Sachse K."/>
            <person name="Kahane S."/>
            <person name="Friedman M.G."/>
            <person name="Rattei T."/>
            <person name="Myers G.S."/>
            <person name="Horn M."/>
        </authorList>
    </citation>
    <scope>NUCLEOTIDE SEQUENCE [LARGE SCALE GENOMIC DNA]</scope>
    <source>
        <strain evidence="14">ATCC VR-1471 / Z</strain>
    </source>
</reference>
<dbReference type="PANTHER" id="PTHR24221:SF654">
    <property type="entry name" value="ATP-BINDING CASSETTE SUB-FAMILY B MEMBER 6"/>
    <property type="match status" value="1"/>
</dbReference>
<evidence type="ECO:0000313" key="14">
    <source>
        <dbReference type="Proteomes" id="UP000000496"/>
    </source>
</evidence>
<dbReference type="InterPro" id="IPR002048">
    <property type="entry name" value="EF_hand_dom"/>
</dbReference>
<dbReference type="PROSITE" id="PS00211">
    <property type="entry name" value="ABC_TRANSPORTER_1"/>
    <property type="match status" value="1"/>
</dbReference>
<proteinExistence type="predicted"/>
<name>F8L7E8_SIMNZ</name>
<dbReference type="CDD" id="cd18552">
    <property type="entry name" value="ABC_6TM_MsbA_like"/>
    <property type="match status" value="1"/>
</dbReference>
<keyword evidence="2" id="KW-0813">Transport</keyword>
<dbReference type="PROSITE" id="PS50929">
    <property type="entry name" value="ABC_TM1F"/>
    <property type="match status" value="1"/>
</dbReference>
<dbReference type="SUPFAM" id="SSF52540">
    <property type="entry name" value="P-loop containing nucleoside triphosphate hydrolases"/>
    <property type="match status" value="1"/>
</dbReference>
<dbReference type="KEGG" id="sng:SNE_A08020"/>